<evidence type="ECO:0000313" key="9">
    <source>
        <dbReference type="Proteomes" id="UP000076925"/>
    </source>
</evidence>
<dbReference type="PROSITE" id="PS51645">
    <property type="entry name" value="PHR_CRY_ALPHA_BETA"/>
    <property type="match status" value="1"/>
</dbReference>
<evidence type="ECO:0000259" key="7">
    <source>
        <dbReference type="PROSITE" id="PS51645"/>
    </source>
</evidence>
<keyword evidence="1 4" id="KW-0285">Flavoprotein</keyword>
<organism evidence="8 9">
    <name type="scientific">Scytonema hofmannii PCC 7110</name>
    <dbReference type="NCBI Taxonomy" id="128403"/>
    <lineage>
        <taxon>Bacteria</taxon>
        <taxon>Bacillati</taxon>
        <taxon>Cyanobacteriota</taxon>
        <taxon>Cyanophyceae</taxon>
        <taxon>Nostocales</taxon>
        <taxon>Scytonemataceae</taxon>
        <taxon>Scytonema</taxon>
    </lineage>
</organism>
<dbReference type="OrthoDB" id="9772484at2"/>
<dbReference type="Pfam" id="PF03441">
    <property type="entry name" value="FAD_binding_7"/>
    <property type="match status" value="1"/>
</dbReference>
<dbReference type="GO" id="GO:0071949">
    <property type="term" value="F:FAD binding"/>
    <property type="evidence" value="ECO:0007669"/>
    <property type="project" value="TreeGrafter"/>
</dbReference>
<dbReference type="InterPro" id="IPR005101">
    <property type="entry name" value="Cryptochr/Photolyase_FAD-bd"/>
</dbReference>
<protein>
    <submittedName>
        <fullName evidence="8">Deoxyribodipyrimidine photolyase</fullName>
    </submittedName>
</protein>
<dbReference type="InterPro" id="IPR014729">
    <property type="entry name" value="Rossmann-like_a/b/a_fold"/>
</dbReference>
<evidence type="ECO:0000256" key="3">
    <source>
        <dbReference type="ARBA" id="ARBA00022991"/>
    </source>
</evidence>
<keyword evidence="9" id="KW-1185">Reference proteome</keyword>
<dbReference type="PANTHER" id="PTHR11455">
    <property type="entry name" value="CRYPTOCHROME"/>
    <property type="match status" value="1"/>
</dbReference>
<dbReference type="InterPro" id="IPR018394">
    <property type="entry name" value="DNA_photolyase_1_CS_C"/>
</dbReference>
<gene>
    <name evidence="8" type="ORF">WA1_00765</name>
</gene>
<accession>A0A139XGC5</accession>
<dbReference type="InterPro" id="IPR036155">
    <property type="entry name" value="Crypto/Photolyase_N_sf"/>
</dbReference>
<dbReference type="Gene3D" id="1.25.40.80">
    <property type="match status" value="1"/>
</dbReference>
<feature type="binding site" evidence="4">
    <location>
        <begin position="393"/>
        <end position="395"/>
    </location>
    <ligand>
        <name>FAD</name>
        <dbReference type="ChEBI" id="CHEBI:57692"/>
    </ligand>
</feature>
<dbReference type="GO" id="GO:0009416">
    <property type="term" value="P:response to light stimulus"/>
    <property type="evidence" value="ECO:0007669"/>
    <property type="project" value="TreeGrafter"/>
</dbReference>
<evidence type="ECO:0000256" key="6">
    <source>
        <dbReference type="SAM" id="MobiDB-lite"/>
    </source>
</evidence>
<keyword evidence="8" id="KW-0456">Lyase</keyword>
<reference evidence="8 9" key="1">
    <citation type="journal article" date="2013" name="Genome Biol. Evol.">
        <title>Genomes of Stigonematalean cyanobacteria (subsection V) and the evolution of oxygenic photosynthesis from prokaryotes to plastids.</title>
        <authorList>
            <person name="Dagan T."/>
            <person name="Roettger M."/>
            <person name="Stucken K."/>
            <person name="Landan G."/>
            <person name="Koch R."/>
            <person name="Major P."/>
            <person name="Gould S.B."/>
            <person name="Goremykin V.V."/>
            <person name="Rippka R."/>
            <person name="Tandeau de Marsac N."/>
            <person name="Gugger M."/>
            <person name="Lockhart P.J."/>
            <person name="Allen J.F."/>
            <person name="Brune I."/>
            <person name="Maus I."/>
            <person name="Puhler A."/>
            <person name="Martin W.F."/>
        </authorList>
    </citation>
    <scope>NUCLEOTIDE SEQUENCE [LARGE SCALE GENOMIC DNA]</scope>
    <source>
        <strain evidence="8 9">PCC 7110</strain>
    </source>
</reference>
<dbReference type="Gene3D" id="1.10.579.10">
    <property type="entry name" value="DNA Cyclobutane Dipyrimidine Photolyase, subunit A, domain 3"/>
    <property type="match status" value="1"/>
</dbReference>
<dbReference type="PRINTS" id="PR00147">
    <property type="entry name" value="DNAPHOTLYASE"/>
</dbReference>
<keyword evidence="3 5" id="KW-0157">Chromophore</keyword>
<dbReference type="Proteomes" id="UP000076925">
    <property type="component" value="Unassembled WGS sequence"/>
</dbReference>
<feature type="binding site" evidence="4">
    <location>
        <position position="293"/>
    </location>
    <ligand>
        <name>FAD</name>
        <dbReference type="ChEBI" id="CHEBI:57692"/>
    </ligand>
</feature>
<dbReference type="AlphaFoldDB" id="A0A139XGC5"/>
<dbReference type="InterPro" id="IPR006050">
    <property type="entry name" value="DNA_photolyase_N"/>
</dbReference>
<feature type="region of interest" description="Disordered" evidence="6">
    <location>
        <begin position="162"/>
        <end position="181"/>
    </location>
</feature>
<dbReference type="SUPFAM" id="SSF52425">
    <property type="entry name" value="Cryptochrome/photolyase, N-terminal domain"/>
    <property type="match status" value="1"/>
</dbReference>
<name>A0A139XGC5_9CYAN</name>
<dbReference type="InterPro" id="IPR002081">
    <property type="entry name" value="Cryptochrome/DNA_photolyase_1"/>
</dbReference>
<dbReference type="RefSeq" id="WP_017742137.1">
    <property type="nucleotide sequence ID" value="NZ_KQ976354.1"/>
</dbReference>
<dbReference type="GO" id="GO:0003677">
    <property type="term" value="F:DNA binding"/>
    <property type="evidence" value="ECO:0007669"/>
    <property type="project" value="TreeGrafter"/>
</dbReference>
<dbReference type="InterPro" id="IPR036134">
    <property type="entry name" value="Crypto/Photolyase_FAD-like_sf"/>
</dbReference>
<evidence type="ECO:0000256" key="1">
    <source>
        <dbReference type="ARBA" id="ARBA00022630"/>
    </source>
</evidence>
<comment type="cofactor">
    <cofactor evidence="4">
        <name>FAD</name>
        <dbReference type="ChEBI" id="CHEBI:57692"/>
    </cofactor>
    <text evidence="4">Binds 1 FAD per subunit.</text>
</comment>
<dbReference type="Pfam" id="PF00875">
    <property type="entry name" value="DNA_photolyase"/>
    <property type="match status" value="1"/>
</dbReference>
<dbReference type="GO" id="GO:0006950">
    <property type="term" value="P:response to stress"/>
    <property type="evidence" value="ECO:0007669"/>
    <property type="project" value="UniProtKB-ARBA"/>
</dbReference>
<dbReference type="GO" id="GO:0006139">
    <property type="term" value="P:nucleobase-containing compound metabolic process"/>
    <property type="evidence" value="ECO:0007669"/>
    <property type="project" value="UniProtKB-ARBA"/>
</dbReference>
<feature type="domain" description="Photolyase/cryptochrome alpha/beta" evidence="7">
    <location>
        <begin position="3"/>
        <end position="132"/>
    </location>
</feature>
<comment type="caution">
    <text evidence="8">The sequence shown here is derived from an EMBL/GenBank/DDBJ whole genome shotgun (WGS) entry which is preliminary data.</text>
</comment>
<feature type="binding site" evidence="4">
    <location>
        <begin position="296"/>
        <end position="303"/>
    </location>
    <ligand>
        <name>FAD</name>
        <dbReference type="ChEBI" id="CHEBI:57692"/>
    </ligand>
</feature>
<dbReference type="EMBL" id="ANNX02000012">
    <property type="protein sequence ID" value="KYC43729.1"/>
    <property type="molecule type" value="Genomic_DNA"/>
</dbReference>
<dbReference type="SUPFAM" id="SSF48173">
    <property type="entry name" value="Cryptochrome/photolyase FAD-binding domain"/>
    <property type="match status" value="1"/>
</dbReference>
<proteinExistence type="inferred from homology"/>
<feature type="binding site" evidence="4">
    <location>
        <position position="241"/>
    </location>
    <ligand>
        <name>FAD</name>
        <dbReference type="ChEBI" id="CHEBI:57692"/>
    </ligand>
</feature>
<dbReference type="GO" id="GO:0003904">
    <property type="term" value="F:deoxyribodipyrimidine photo-lyase activity"/>
    <property type="evidence" value="ECO:0007669"/>
    <property type="project" value="TreeGrafter"/>
</dbReference>
<comment type="similarity">
    <text evidence="5">Belongs to the DNA photolyase family.</text>
</comment>
<dbReference type="STRING" id="128403.WA1_00765"/>
<dbReference type="PANTHER" id="PTHR11455:SF9">
    <property type="entry name" value="CRYPTOCHROME CIRCADIAN CLOCK 5 ISOFORM X1"/>
    <property type="match status" value="1"/>
</dbReference>
<feature type="binding site" evidence="4">
    <location>
        <begin position="253"/>
        <end position="257"/>
    </location>
    <ligand>
        <name>FAD</name>
        <dbReference type="ChEBI" id="CHEBI:57692"/>
    </ligand>
</feature>
<evidence type="ECO:0000256" key="5">
    <source>
        <dbReference type="RuleBase" id="RU004182"/>
    </source>
</evidence>
<evidence type="ECO:0000256" key="2">
    <source>
        <dbReference type="ARBA" id="ARBA00022827"/>
    </source>
</evidence>
<dbReference type="Gene3D" id="3.40.50.620">
    <property type="entry name" value="HUPs"/>
    <property type="match status" value="1"/>
</dbReference>
<evidence type="ECO:0000313" key="8">
    <source>
        <dbReference type="EMBL" id="KYC43729.1"/>
    </source>
</evidence>
<sequence>MSDLILFWHRRDLRISDNTGLAAARQKSPKVVGVFCLDPNILERDDVATVRVTYMIGCLRSLQERYAQMGSQLLIVHGEPTQAIPKLAVALGAKAVFWNWDVEPYSQERDRITIDGLKENGIEFLEKNWDQLLHPPDSIRTGSNQPYTVYTPFWKNWISKPKSSPVETRHGASKQNLGDSEHDLTGLTEAEQEIAKQAGAIKLPTAKDLGKQWDGELIIEPGEAAAQERLEEFCTRAIEEYKEQRNFPAIDGTSRLSAALKFGVISIRTVWQATLDALKNSRSEETETSIRAWQQELAWREFYQHAMYNFPELADGAFRQPFKNFPYDNNEEYLLAWCEGRTGYPIVDAAMRQMNELGWMHNRCRMIVANFLTKDLLIDPRQGEKYFMHRLIDGDLSANNGGWQWSASSGMDPKPIRIFNPASQTQKFDAEGEYIRKWVPELRSIDTEYLVTGKITPIERRAVGYPDPIVDHNKQQRLFKERYQRQKEGMVSG</sequence>
<evidence type="ECO:0000256" key="4">
    <source>
        <dbReference type="PIRSR" id="PIRSR602081-1"/>
    </source>
</evidence>
<keyword evidence="2 4" id="KW-0274">FAD</keyword>
<dbReference type="PROSITE" id="PS00394">
    <property type="entry name" value="DNA_PHOTOLYASES_1_1"/>
    <property type="match status" value="1"/>
</dbReference>